<dbReference type="Proteomes" id="UP000184600">
    <property type="component" value="Unassembled WGS sequence"/>
</dbReference>
<proteinExistence type="predicted"/>
<keyword evidence="2" id="KW-1185">Reference proteome</keyword>
<organism evidence="1 2">
    <name type="scientific">Vibrio quintilis</name>
    <dbReference type="NCBI Taxonomy" id="1117707"/>
    <lineage>
        <taxon>Bacteria</taxon>
        <taxon>Pseudomonadati</taxon>
        <taxon>Pseudomonadota</taxon>
        <taxon>Gammaproteobacteria</taxon>
        <taxon>Vibrionales</taxon>
        <taxon>Vibrionaceae</taxon>
        <taxon>Vibrio</taxon>
    </lineage>
</organism>
<name>A0A1M7YV12_9VIBR</name>
<dbReference type="AlphaFoldDB" id="A0A1M7YV12"/>
<accession>A0A1M7YV12</accession>
<evidence type="ECO:0000313" key="2">
    <source>
        <dbReference type="Proteomes" id="UP000184600"/>
    </source>
</evidence>
<reference evidence="2" key="1">
    <citation type="submission" date="2016-12" db="EMBL/GenBank/DDBJ databases">
        <authorList>
            <person name="Rodrigo-Torres L."/>
            <person name="Arahal R.D."/>
            <person name="Lucena T."/>
        </authorList>
    </citation>
    <scope>NUCLEOTIDE SEQUENCE [LARGE SCALE GENOMIC DNA]</scope>
</reference>
<gene>
    <name evidence="1" type="ORF">VQ7734_02268</name>
</gene>
<protein>
    <submittedName>
        <fullName evidence="1">Uncharacterized protein</fullName>
    </submittedName>
</protein>
<dbReference type="STRING" id="1117707.VQ7734_02268"/>
<dbReference type="EMBL" id="FRFG01000026">
    <property type="protein sequence ID" value="SHO56499.1"/>
    <property type="molecule type" value="Genomic_DNA"/>
</dbReference>
<sequence length="56" mass="6420">MFVMFYFNFQGHFCVGFSGRTRQARGISKPGCDSQKVSLLIIMKQNLILSVYHAVF</sequence>
<evidence type="ECO:0000313" key="1">
    <source>
        <dbReference type="EMBL" id="SHO56499.1"/>
    </source>
</evidence>